<dbReference type="InterPro" id="IPR038765">
    <property type="entry name" value="Papain-like_cys_pep_sf"/>
</dbReference>
<feature type="transmembrane region" description="Helical" evidence="20">
    <location>
        <begin position="361"/>
        <end position="381"/>
    </location>
</feature>
<proteinExistence type="predicted"/>
<evidence type="ECO:0000256" key="7">
    <source>
        <dbReference type="ARBA" id="ARBA00044893"/>
    </source>
</evidence>
<dbReference type="InterPro" id="IPR020846">
    <property type="entry name" value="MFS_dom"/>
</dbReference>
<evidence type="ECO:0000259" key="21">
    <source>
        <dbReference type="PROSITE" id="PS50235"/>
    </source>
</evidence>
<evidence type="ECO:0000256" key="5">
    <source>
        <dbReference type="ARBA" id="ARBA00044884"/>
    </source>
</evidence>
<dbReference type="InterPro" id="IPR052187">
    <property type="entry name" value="MFSD1"/>
</dbReference>
<comment type="catalytic activity">
    <reaction evidence="9">
        <text>L-arginyl-L-alpha-amino acid(out) = L-arginyl-L-alpha-amino acid(in)</text>
        <dbReference type="Rhea" id="RHEA:79371"/>
        <dbReference type="ChEBI" id="CHEBI:84315"/>
    </reaction>
</comment>
<evidence type="ECO:0000256" key="4">
    <source>
        <dbReference type="ARBA" id="ARBA00044881"/>
    </source>
</evidence>
<keyword evidence="20" id="KW-0812">Transmembrane</keyword>
<dbReference type="PROSITE" id="PS50235">
    <property type="entry name" value="USP_3"/>
    <property type="match status" value="1"/>
</dbReference>
<dbReference type="Pfam" id="PF07690">
    <property type="entry name" value="MFS_1"/>
    <property type="match status" value="1"/>
</dbReference>
<comment type="catalytic activity">
    <reaction evidence="13">
        <text>L-alanyl-L-lysine(out) = L-alanyl-L-lysine(in)</text>
        <dbReference type="Rhea" id="RHEA:79415"/>
        <dbReference type="ChEBI" id="CHEBI:192470"/>
    </reaction>
</comment>
<evidence type="ECO:0000256" key="15">
    <source>
        <dbReference type="ARBA" id="ARBA00044985"/>
    </source>
</evidence>
<dbReference type="Pfam" id="PF00443">
    <property type="entry name" value="UCH"/>
    <property type="match status" value="1"/>
</dbReference>
<feature type="transmembrane region" description="Helical" evidence="20">
    <location>
        <begin position="110"/>
        <end position="131"/>
    </location>
</feature>
<evidence type="ECO:0000256" key="18">
    <source>
        <dbReference type="ARBA" id="ARBA00046376"/>
    </source>
</evidence>
<comment type="catalytic activity">
    <reaction evidence="6">
        <text>L-lysyl-L-alpha-amino acid(out) = L-lysyl-L-alpha-amino acid(in)</text>
        <dbReference type="Rhea" id="RHEA:79387"/>
        <dbReference type="ChEBI" id="CHEBI:229965"/>
    </reaction>
</comment>
<evidence type="ECO:0000256" key="9">
    <source>
        <dbReference type="ARBA" id="ARBA00044899"/>
    </source>
</evidence>
<dbReference type="InterPro" id="IPR001394">
    <property type="entry name" value="Peptidase_C19_UCH"/>
</dbReference>
<evidence type="ECO:0000256" key="19">
    <source>
        <dbReference type="SAM" id="MobiDB-lite"/>
    </source>
</evidence>
<dbReference type="GO" id="GO:0016020">
    <property type="term" value="C:membrane"/>
    <property type="evidence" value="ECO:0007669"/>
    <property type="project" value="UniProtKB-SubCell"/>
</dbReference>
<evidence type="ECO:0000256" key="14">
    <source>
        <dbReference type="ARBA" id="ARBA00044924"/>
    </source>
</evidence>
<evidence type="ECO:0000259" key="22">
    <source>
        <dbReference type="PROSITE" id="PS50850"/>
    </source>
</evidence>
<feature type="compositionally biased region" description="Basic and acidic residues" evidence="19">
    <location>
        <begin position="1147"/>
        <end position="1159"/>
    </location>
</feature>
<feature type="compositionally biased region" description="Basic and acidic residues" evidence="19">
    <location>
        <begin position="1120"/>
        <end position="1130"/>
    </location>
</feature>
<evidence type="ECO:0000256" key="16">
    <source>
        <dbReference type="ARBA" id="ARBA00045018"/>
    </source>
</evidence>
<evidence type="ECO:0000256" key="17">
    <source>
        <dbReference type="ARBA" id="ARBA00045709"/>
    </source>
</evidence>
<evidence type="ECO:0000256" key="20">
    <source>
        <dbReference type="SAM" id="Phobius"/>
    </source>
</evidence>
<feature type="transmembrane region" description="Helical" evidence="20">
    <location>
        <begin position="302"/>
        <end position="322"/>
    </location>
</feature>
<feature type="compositionally biased region" description="Polar residues" evidence="19">
    <location>
        <begin position="13"/>
        <end position="25"/>
    </location>
</feature>
<evidence type="ECO:0000256" key="11">
    <source>
        <dbReference type="ARBA" id="ARBA00044903"/>
    </source>
</evidence>
<keyword evidence="24" id="KW-1185">Reference proteome</keyword>
<dbReference type="EMBL" id="DF933811">
    <property type="protein sequence ID" value="GAM34897.1"/>
    <property type="molecule type" value="Genomic_DNA"/>
</dbReference>
<evidence type="ECO:0000256" key="13">
    <source>
        <dbReference type="ARBA" id="ARBA00044919"/>
    </source>
</evidence>
<dbReference type="Gene3D" id="1.20.1250.20">
    <property type="entry name" value="MFS general substrate transporter like domains"/>
    <property type="match status" value="2"/>
</dbReference>
<comment type="catalytic activity">
    <reaction evidence="11">
        <text>L-arginyl-glycine(out) = L-arginyl-glycine(in)</text>
        <dbReference type="Rhea" id="RHEA:79391"/>
        <dbReference type="ChEBI" id="CHEBI:229955"/>
    </reaction>
</comment>
<comment type="catalytic activity">
    <reaction evidence="7">
        <text>L-alpha-aminoacyl-L-lysine(out) = L-alpha-aminoacyl-L-lysine(in)</text>
        <dbReference type="Rhea" id="RHEA:79383"/>
        <dbReference type="ChEBI" id="CHEBI:229966"/>
    </reaction>
</comment>
<feature type="domain" description="Major facilitator superfamily (MFS) profile" evidence="22">
    <location>
        <begin position="44"/>
        <end position="449"/>
    </location>
</feature>
<dbReference type="InterPro" id="IPR028889">
    <property type="entry name" value="USP"/>
</dbReference>
<dbReference type="PROSITE" id="PS50850">
    <property type="entry name" value="MFS"/>
    <property type="match status" value="1"/>
</dbReference>
<dbReference type="PANTHER" id="PTHR23512">
    <property type="entry name" value="MAJOR FACILITATOR SUPERFAMILY DOMAIN-CONTAINING PROTEIN 1"/>
    <property type="match status" value="1"/>
</dbReference>
<dbReference type="SUPFAM" id="SSF103473">
    <property type="entry name" value="MFS general substrate transporter"/>
    <property type="match status" value="1"/>
</dbReference>
<comment type="function">
    <text evidence="17">Lysosomal dipeptide uniporter that selectively exports lysine, arginine or histidine-containing dipeptides with a net positive charge from the lysosome lumen into the cytosol. Could play a role in a specific type of protein O-glycosylation indirectly regulating macrophages migration and tissue invasion. Also essential for liver homeostasis.</text>
</comment>
<comment type="catalytic activity">
    <reaction evidence="3">
        <text>L-histidyl-glycine(out) = L-histidyl-glycine(in)</text>
        <dbReference type="Rhea" id="RHEA:79395"/>
        <dbReference type="ChEBI" id="CHEBI:229957"/>
    </reaction>
</comment>
<dbReference type="InterPro" id="IPR011701">
    <property type="entry name" value="MFS"/>
</dbReference>
<feature type="transmembrane region" description="Helical" evidence="20">
    <location>
        <begin position="427"/>
        <end position="454"/>
    </location>
</feature>
<dbReference type="InterPro" id="IPR036259">
    <property type="entry name" value="MFS_trans_sf"/>
</dbReference>
<keyword evidence="20" id="KW-1133">Transmembrane helix</keyword>
<dbReference type="CDD" id="cd06174">
    <property type="entry name" value="MFS"/>
    <property type="match status" value="1"/>
</dbReference>
<dbReference type="PANTHER" id="PTHR23512:SF12">
    <property type="entry name" value="TRANSPORTER, PUTATIVE (AFU_ORTHOLOGUE AFUA_4G00260)-RELATED"/>
    <property type="match status" value="1"/>
</dbReference>
<comment type="catalytic activity">
    <reaction evidence="12">
        <text>L-histidyl-L-alpha-amino acid(out) = L-histidyl-L-alpha-amino acid(in)</text>
        <dbReference type="Rhea" id="RHEA:79379"/>
        <dbReference type="ChEBI" id="CHEBI:229964"/>
    </reaction>
</comment>
<reference evidence="24" key="1">
    <citation type="journal article" date="2015" name="Genome Announc.">
        <title>Draft genome sequence of Talaromyces cellulolyticus strain Y-94, a source of lignocellulosic biomass-degrading enzymes.</title>
        <authorList>
            <person name="Fujii T."/>
            <person name="Koike H."/>
            <person name="Sawayama S."/>
            <person name="Yano S."/>
            <person name="Inoue H."/>
        </authorList>
    </citation>
    <scope>NUCLEOTIDE SEQUENCE [LARGE SCALE GENOMIC DNA]</scope>
    <source>
        <strain evidence="24">Y-94</strain>
    </source>
</reference>
<organism evidence="23 24">
    <name type="scientific">Talaromyces pinophilus</name>
    <name type="common">Penicillium pinophilum</name>
    <dbReference type="NCBI Taxonomy" id="128442"/>
    <lineage>
        <taxon>Eukaryota</taxon>
        <taxon>Fungi</taxon>
        <taxon>Dikarya</taxon>
        <taxon>Ascomycota</taxon>
        <taxon>Pezizomycotina</taxon>
        <taxon>Eurotiomycetes</taxon>
        <taxon>Eurotiomycetidae</taxon>
        <taxon>Eurotiales</taxon>
        <taxon>Trichocomaceae</taxon>
        <taxon>Talaromyces</taxon>
        <taxon>Talaromyces sect. Talaromyces</taxon>
    </lineage>
</organism>
<feature type="transmembrane region" description="Helical" evidence="20">
    <location>
        <begin position="328"/>
        <end position="349"/>
    </location>
</feature>
<dbReference type="AlphaFoldDB" id="A0A6V8H186"/>
<dbReference type="CDD" id="cd02670">
    <property type="entry name" value="Peptidase_C19N"/>
    <property type="match status" value="1"/>
</dbReference>
<comment type="catalytic activity">
    <reaction evidence="4">
        <text>L-alpha-aminoacyl-L-arginine(out) = L-alpha-aminoacyl-L-arginine(in)</text>
        <dbReference type="Rhea" id="RHEA:79367"/>
        <dbReference type="ChEBI" id="CHEBI:229968"/>
    </reaction>
</comment>
<feature type="transmembrane region" description="Helical" evidence="20">
    <location>
        <begin position="38"/>
        <end position="58"/>
    </location>
</feature>
<comment type="subcellular location">
    <subcellularLocation>
        <location evidence="1">Membrane</location>
        <topology evidence="1">Multi-pass membrane protein</topology>
    </subcellularLocation>
</comment>
<name>A0A6V8H186_TALPI</name>
<dbReference type="GO" id="GO:0004843">
    <property type="term" value="F:cysteine-type deubiquitinase activity"/>
    <property type="evidence" value="ECO:0007669"/>
    <property type="project" value="InterPro"/>
</dbReference>
<dbReference type="Proteomes" id="UP000053095">
    <property type="component" value="Unassembled WGS sequence"/>
</dbReference>
<dbReference type="Gene3D" id="3.90.70.10">
    <property type="entry name" value="Cysteine proteinases"/>
    <property type="match status" value="2"/>
</dbReference>
<comment type="caution">
    <text evidence="23">The sequence shown here is derived from an EMBL/GenBank/DDBJ whole genome shotgun (WGS) entry which is preliminary data.</text>
</comment>
<evidence type="ECO:0000256" key="8">
    <source>
        <dbReference type="ARBA" id="ARBA00044898"/>
    </source>
</evidence>
<evidence type="ECO:0000256" key="12">
    <source>
        <dbReference type="ARBA" id="ARBA00044912"/>
    </source>
</evidence>
<evidence type="ECO:0000313" key="24">
    <source>
        <dbReference type="Proteomes" id="UP000053095"/>
    </source>
</evidence>
<gene>
    <name evidence="23" type="ORF">TCE0_015f02783</name>
</gene>
<dbReference type="GO" id="GO:0022857">
    <property type="term" value="F:transmembrane transporter activity"/>
    <property type="evidence" value="ECO:0007669"/>
    <property type="project" value="InterPro"/>
</dbReference>
<evidence type="ECO:0000256" key="3">
    <source>
        <dbReference type="ARBA" id="ARBA00044878"/>
    </source>
</evidence>
<comment type="catalytic activity">
    <reaction evidence="5">
        <text>L-alpha-aminoacyl-L-histidine(out) = L-alpha-aminoacyl-L-histidine(in)</text>
        <dbReference type="Rhea" id="RHEA:79375"/>
        <dbReference type="ChEBI" id="CHEBI:229967"/>
    </reaction>
</comment>
<feature type="transmembrane region" description="Helical" evidence="20">
    <location>
        <begin position="201"/>
        <end position="225"/>
    </location>
</feature>
<protein>
    <recommendedName>
        <fullName evidence="15">Lysosomal dipeptide transporter MFSD1</fullName>
    </recommendedName>
    <alternativeName>
        <fullName evidence="16">Major facilitator superfamily domain-containing protein 1</fullName>
    </alternativeName>
</protein>
<comment type="catalytic activity">
    <reaction evidence="8">
        <text>L-aspartyl-L-lysine(out) = L-aspartyl-L-lysine(in)</text>
        <dbReference type="Rhea" id="RHEA:79411"/>
        <dbReference type="ChEBI" id="CHEBI:229953"/>
    </reaction>
</comment>
<feature type="region of interest" description="Disordered" evidence="19">
    <location>
        <begin position="1"/>
        <end position="32"/>
    </location>
</feature>
<evidence type="ECO:0000313" key="23">
    <source>
        <dbReference type="EMBL" id="GAM34897.1"/>
    </source>
</evidence>
<sequence length="1159" mass="129451">MDPVLKSPVLSEDQAQPDSTENSIHQTEKQYTKQPPPLLAKLTAILLISCISFGSHWYSSVTSAMKSTLKKELHISNTQFSLLEASEDFMATVLLPFSGLITDRFGGANMIVYGNVIYTLGSILVAAAATVESYKFMIGSRVILAFGDIATQIAQYKMFSSWFPPSNGFASTVGFELAIGKLGGFAGQSTANIIAKKTGHFYWTFWVAVFMNLFTNASTALFWIFSRYCEKRYIGRRDTATNEHLTEKNRNFELKKVFQLPWTFWAVLSFSLFQTSAAVVFSQNSTELAEKRFNVSSIKAGWYSALSQYTGFFLVPCLGVFIDILGNRATVMCVCGIGMLLCMCLVNFADTSAGTAASFGIYAVAVSFGPVSIIDSIRAVLYHQSVFGSAYSLKVTMNNAMNVIIRIITGALQDADNDSYRRAVRVYLFQAAASVVVGLTILIGSFFVDSLAVLQWTRKYRLKKGGDIINSLKEKSTTVHIGALSSPYAQGDMEKAFDLLMVIEDSIEGILQDYNPDVKLVGAVNRQGVTCYLDALLFAMFARLDFFEAILYRPFTDNNDPRRRLVILLRLWVNMLRSGRLITTDITEHLQEALSECGWPEAAKLCQQDASEAFTFVTEKLELPLLTLKMDIYHTGKEDVADDHKFINERLLEVAIPPEHEDGTAITLEECLEAYFNNKIEVKRYLERRGTINSVRSFDSSTKAGTVHVETVEVGSSAPSPIGTSSPKIEYPLAEKFSVSSMLSRRSSIVQERFVPDKGSHDDLVHPGRKRKGSYRKEVMMPAWQFFSLIPWYTDNAPMNDAQVAAHFSSKRPILGMCLKRYSVLPNGNAIRLNTFIDIPTEIGLPHFIQDDRLDENGPLYGNFKLSLQSVVCHRGNSVDSGHYISLVRGSNIKLPSTPYSADTNLTVENSDLWMRFDDLAADRVTRVNIEEALKEESPYLLFYQIVPIDDSFTEENLSDKRASFISGSEDLHDDQEKEIFLSAVSLDSTGRDPSSARLSFDLSSLRPTLDNTETDTGPNVPDRTMTDIKDSAQNNTSLRDAFTARRSLSIPRRRKESQSRSRSRGGDQSGEKRLSAFSRFTSRMSKEKSIENPPSNADEHGGQADAEDGTVPSISYDEIEIKEQERGRDATINQNKGKQRRKQSTNKKERPDRECLVM</sequence>
<evidence type="ECO:0000256" key="6">
    <source>
        <dbReference type="ARBA" id="ARBA00044891"/>
    </source>
</evidence>
<feature type="compositionally biased region" description="Polar residues" evidence="19">
    <location>
        <begin position="1002"/>
        <end position="1018"/>
    </location>
</feature>
<comment type="subunit">
    <text evidence="18">Homodimer. Interacts with lysosomal protein GLMP (via lumenal domain); the interaction starts while both proteins are still in the endoplasmic reticulum and is required for stabilization of MFSD1 in lysosomes but has no direct effect on its targeting to lysosomes or transporter activity.</text>
</comment>
<feature type="region of interest" description="Disordered" evidence="19">
    <location>
        <begin position="989"/>
        <end position="1159"/>
    </location>
</feature>
<evidence type="ECO:0000256" key="1">
    <source>
        <dbReference type="ARBA" id="ARBA00004141"/>
    </source>
</evidence>
<comment type="catalytic activity">
    <reaction evidence="2">
        <text>L-lysyl-L-alanine(out) = L-lysyl-L-alanine(in)</text>
        <dbReference type="Rhea" id="RHEA:79399"/>
        <dbReference type="ChEBI" id="CHEBI:229954"/>
    </reaction>
</comment>
<dbReference type="SUPFAM" id="SSF54001">
    <property type="entry name" value="Cysteine proteinases"/>
    <property type="match status" value="1"/>
</dbReference>
<comment type="catalytic activity">
    <reaction evidence="14">
        <text>L-lysyl-glycine(out) = L-lysyl-glycine(in)</text>
        <dbReference type="Rhea" id="RHEA:79407"/>
        <dbReference type="ChEBI" id="CHEBI:191202"/>
    </reaction>
</comment>
<keyword evidence="20" id="KW-0472">Membrane</keyword>
<comment type="catalytic activity">
    <reaction evidence="10">
        <text>L-lysyl-L-lysine(out) = L-lysyl-L-lysine(in)</text>
        <dbReference type="Rhea" id="RHEA:79403"/>
        <dbReference type="ChEBI" id="CHEBI:229956"/>
    </reaction>
</comment>
<evidence type="ECO:0000256" key="10">
    <source>
        <dbReference type="ARBA" id="ARBA00044900"/>
    </source>
</evidence>
<accession>A0A6V8H186</accession>
<evidence type="ECO:0000256" key="2">
    <source>
        <dbReference type="ARBA" id="ARBA00044876"/>
    </source>
</evidence>
<dbReference type="GO" id="GO:0016579">
    <property type="term" value="P:protein deubiquitination"/>
    <property type="evidence" value="ECO:0007669"/>
    <property type="project" value="InterPro"/>
</dbReference>
<feature type="transmembrane region" description="Helical" evidence="20">
    <location>
        <begin position="262"/>
        <end position="281"/>
    </location>
</feature>
<feature type="domain" description="USP" evidence="21">
    <location>
        <begin position="521"/>
        <end position="947"/>
    </location>
</feature>